<organism evidence="2 4">
    <name type="scientific">Rubrobacter radiotolerans</name>
    <name type="common">Arthrobacter radiotolerans</name>
    <dbReference type="NCBI Taxonomy" id="42256"/>
    <lineage>
        <taxon>Bacteria</taxon>
        <taxon>Bacillati</taxon>
        <taxon>Actinomycetota</taxon>
        <taxon>Rubrobacteria</taxon>
        <taxon>Rubrobacterales</taxon>
        <taxon>Rubrobacteraceae</taxon>
        <taxon>Rubrobacter</taxon>
    </lineage>
</organism>
<keyword evidence="1" id="KW-0472">Membrane</keyword>
<dbReference type="Proteomes" id="UP001281130">
    <property type="component" value="Unassembled WGS sequence"/>
</dbReference>
<evidence type="ECO:0000256" key="1">
    <source>
        <dbReference type="SAM" id="Phobius"/>
    </source>
</evidence>
<dbReference type="AlphaFoldDB" id="A0A023X5U9"/>
<name>A0A023X5U9_RUBRA</name>
<dbReference type="RefSeq" id="WP_038682568.1">
    <property type="nucleotide sequence ID" value="NZ_CP007514.1"/>
</dbReference>
<keyword evidence="4" id="KW-1185">Reference proteome</keyword>
<dbReference type="EMBL" id="CP007514">
    <property type="protein sequence ID" value="AHY47380.1"/>
    <property type="molecule type" value="Genomic_DNA"/>
</dbReference>
<feature type="transmembrane region" description="Helical" evidence="1">
    <location>
        <begin position="66"/>
        <end position="91"/>
    </location>
</feature>
<reference evidence="2 4" key="1">
    <citation type="submission" date="2014-03" db="EMBL/GenBank/DDBJ databases">
        <title>Complete genome sequence of the Radio-Resistant Rubrobacter radiotolerans RSPS-4.</title>
        <authorList>
            <person name="Egas C.C."/>
            <person name="Barroso C.C."/>
            <person name="Froufe H.J.C."/>
            <person name="Pacheco J.J."/>
            <person name="Albuquerque L.L."/>
            <person name="da Costa M.M.S."/>
        </authorList>
    </citation>
    <scope>NUCLEOTIDE SEQUENCE [LARGE SCALE GENOMIC DNA]</scope>
    <source>
        <strain evidence="2 4">RSPS-4</strain>
    </source>
</reference>
<reference evidence="3" key="2">
    <citation type="submission" date="2023-11" db="EMBL/GenBank/DDBJ databases">
        <title>MicrobeMod: A computational toolkit for identifying prokaryotic methylation and restriction-modification with nanopore sequencing.</title>
        <authorList>
            <person name="Crits-Christoph A."/>
            <person name="Kang S.C."/>
            <person name="Lee H."/>
            <person name="Ostrov N."/>
        </authorList>
    </citation>
    <scope>NUCLEOTIDE SEQUENCE</scope>
    <source>
        <strain evidence="3">ATCC 51242</strain>
    </source>
</reference>
<dbReference type="STRING" id="42256.RradSPS_2097"/>
<proteinExistence type="predicted"/>
<gene>
    <name evidence="2" type="ORF">RradSPS_2097</name>
    <name evidence="3" type="ORF">SIL72_12200</name>
</gene>
<sequence length="136" mass="15293">MPTRMQKSWRRFKASRPGHRFRDRYRRNQAKEGGWLDPRRLFYVVGGLVLAAGSLVFGVLPGPGTLTFFLGLAMIAGEFRSVARALDWAEVKARELLRWSRRTWRSSDAGKLLLTLAVLVAVAVVTYGAYLLLTPG</sequence>
<dbReference type="Pfam" id="PF09656">
    <property type="entry name" value="PGPGW"/>
    <property type="match status" value="1"/>
</dbReference>
<dbReference type="InterPro" id="IPR019099">
    <property type="entry name" value="Uncharacterised_PGPGW_TM"/>
</dbReference>
<dbReference type="EMBL" id="JAWXXX010000001">
    <property type="protein sequence ID" value="MDX5894784.1"/>
    <property type="molecule type" value="Genomic_DNA"/>
</dbReference>
<evidence type="ECO:0000313" key="4">
    <source>
        <dbReference type="Proteomes" id="UP000025229"/>
    </source>
</evidence>
<evidence type="ECO:0000313" key="2">
    <source>
        <dbReference type="EMBL" id="AHY47380.1"/>
    </source>
</evidence>
<feature type="transmembrane region" description="Helical" evidence="1">
    <location>
        <begin position="112"/>
        <end position="133"/>
    </location>
</feature>
<dbReference type="HOGENOM" id="CLU_1883659_0_0_11"/>
<dbReference type="eggNOG" id="ENOG502ZNA4">
    <property type="taxonomic scope" value="Bacteria"/>
</dbReference>
<protein>
    <submittedName>
        <fullName evidence="3">PGPGW domain-containing protein</fullName>
    </submittedName>
    <submittedName>
        <fullName evidence="2">Putative transmembrane protein (PGPGW)</fullName>
    </submittedName>
</protein>
<feature type="transmembrane region" description="Helical" evidence="1">
    <location>
        <begin position="41"/>
        <end position="60"/>
    </location>
</feature>
<accession>A0A023X5U9</accession>
<keyword evidence="1 2" id="KW-0812">Transmembrane</keyword>
<dbReference type="Proteomes" id="UP000025229">
    <property type="component" value="Chromosome"/>
</dbReference>
<keyword evidence="1" id="KW-1133">Transmembrane helix</keyword>
<evidence type="ECO:0000313" key="3">
    <source>
        <dbReference type="EMBL" id="MDX5894784.1"/>
    </source>
</evidence>
<dbReference type="KEGG" id="rrd:RradSPS_2097"/>